<reference evidence="2 3" key="1">
    <citation type="submission" date="2016-07" db="EMBL/GenBank/DDBJ databases">
        <title>Complete genome sequence of the Lentzea guizhouensis DHS C013.</title>
        <authorList>
            <person name="Cao C."/>
        </authorList>
    </citation>
    <scope>NUCLEOTIDE SEQUENCE [LARGE SCALE GENOMIC DNA]</scope>
    <source>
        <strain evidence="2 3">DHS C013</strain>
    </source>
</reference>
<dbReference type="EMBL" id="CP016793">
    <property type="protein sequence ID" value="ANZ35875.1"/>
    <property type="molecule type" value="Genomic_DNA"/>
</dbReference>
<evidence type="ECO:0000313" key="3">
    <source>
        <dbReference type="Proteomes" id="UP000093053"/>
    </source>
</evidence>
<name>A0A1B2HDR6_9PSEU</name>
<sequence>MGGKDRRSTGQRRAAKAKARQQRLAGQEFRREQHARLVVERAGDPRFIQRERLPDGGRVVRWDPESVAGTRISGALHHQLEKFREKFGRQPGPEDPIFFDPDAEDPTPLSAGSLSRELDRLVENADEIGVPPALIKAFRDLGYLVTEENRHLFSAAEIEAWRETVERYRAEDEPDDDDLGEEELVELLGAEISAVVARTLIEPSPQHARDFAARVIEMDLVLADAGVDDSAGALGLSAAFAVVARWLSGLREERAAEPVAEEVLGWVGSALGPASVALSRRAAGILGAPESSGVTVQELVDELEDDFLPALIWLAVGAVGCYGGGDVTWLQRFEVDPDHGAT</sequence>
<protein>
    <submittedName>
        <fullName evidence="2">Uncharacterized protein</fullName>
    </submittedName>
</protein>
<feature type="compositionally biased region" description="Basic residues" evidence="1">
    <location>
        <begin position="9"/>
        <end position="21"/>
    </location>
</feature>
<evidence type="ECO:0000256" key="1">
    <source>
        <dbReference type="SAM" id="MobiDB-lite"/>
    </source>
</evidence>
<accession>A0A1B2HDR6</accession>
<dbReference type="KEGG" id="led:BBK82_07040"/>
<dbReference type="Proteomes" id="UP000093053">
    <property type="component" value="Chromosome"/>
</dbReference>
<proteinExistence type="predicted"/>
<gene>
    <name evidence="2" type="ORF">BBK82_07040</name>
</gene>
<evidence type="ECO:0000313" key="2">
    <source>
        <dbReference type="EMBL" id="ANZ35875.1"/>
    </source>
</evidence>
<feature type="region of interest" description="Disordered" evidence="1">
    <location>
        <begin position="1"/>
        <end position="32"/>
    </location>
</feature>
<keyword evidence="3" id="KW-1185">Reference proteome</keyword>
<organism evidence="2 3">
    <name type="scientific">Lentzea guizhouensis</name>
    <dbReference type="NCBI Taxonomy" id="1586287"/>
    <lineage>
        <taxon>Bacteria</taxon>
        <taxon>Bacillati</taxon>
        <taxon>Actinomycetota</taxon>
        <taxon>Actinomycetes</taxon>
        <taxon>Pseudonocardiales</taxon>
        <taxon>Pseudonocardiaceae</taxon>
        <taxon>Lentzea</taxon>
    </lineage>
</organism>
<dbReference type="AlphaFoldDB" id="A0A1B2HDR6"/>